<organism evidence="1 2">
    <name type="scientific">Natronoarchaeum philippinense</name>
    <dbReference type="NCBI Taxonomy" id="558529"/>
    <lineage>
        <taxon>Archaea</taxon>
        <taxon>Methanobacteriati</taxon>
        <taxon>Methanobacteriota</taxon>
        <taxon>Stenosarchaea group</taxon>
        <taxon>Halobacteria</taxon>
        <taxon>Halobacteriales</taxon>
        <taxon>Natronoarchaeaceae</taxon>
    </lineage>
</organism>
<dbReference type="Proteomes" id="UP000219453">
    <property type="component" value="Unassembled WGS sequence"/>
</dbReference>
<protein>
    <submittedName>
        <fullName evidence="1">Uncharacterized protein</fullName>
    </submittedName>
</protein>
<name>A0A285NSA5_NATPI</name>
<accession>A0A285NSA5</accession>
<dbReference type="EMBL" id="OBEJ01000002">
    <property type="protein sequence ID" value="SNZ12365.1"/>
    <property type="molecule type" value="Genomic_DNA"/>
</dbReference>
<gene>
    <name evidence="1" type="ORF">SAMN06269185_1657</name>
</gene>
<reference evidence="1 2" key="1">
    <citation type="submission" date="2017-09" db="EMBL/GenBank/DDBJ databases">
        <authorList>
            <person name="Ehlers B."/>
            <person name="Leendertz F.H."/>
        </authorList>
    </citation>
    <scope>NUCLEOTIDE SEQUENCE [LARGE SCALE GENOMIC DNA]</scope>
    <source>
        <strain evidence="1 2">DSM 27208</strain>
    </source>
</reference>
<keyword evidence="2" id="KW-1185">Reference proteome</keyword>
<evidence type="ECO:0000313" key="2">
    <source>
        <dbReference type="Proteomes" id="UP000219453"/>
    </source>
</evidence>
<sequence>MLLEVMCWKTIYRQTMSDNIDITVKSREYRQYNNNTSRYEVLVLDVSAADVEYESDEIEMPISGVEHANYLGTHDFERVFVKNGRLWAETVDKEVDVDGDEMLWVYCYLVQEDDGTVAWEIDDAKAPEPSDEWPEEAIHGETIWTRD</sequence>
<evidence type="ECO:0000313" key="1">
    <source>
        <dbReference type="EMBL" id="SNZ12365.1"/>
    </source>
</evidence>
<proteinExistence type="predicted"/>
<dbReference type="AlphaFoldDB" id="A0A285NSA5"/>